<evidence type="ECO:0000256" key="5">
    <source>
        <dbReference type="SAM" id="MobiDB-lite"/>
    </source>
</evidence>
<evidence type="ECO:0000259" key="6">
    <source>
        <dbReference type="PROSITE" id="PS50089"/>
    </source>
</evidence>
<feature type="region of interest" description="Disordered" evidence="5">
    <location>
        <begin position="134"/>
        <end position="167"/>
    </location>
</feature>
<proteinExistence type="predicted"/>
<evidence type="ECO:0000256" key="2">
    <source>
        <dbReference type="ARBA" id="ARBA00022771"/>
    </source>
</evidence>
<reference evidence="8" key="1">
    <citation type="submission" date="2017-03" db="EMBL/GenBank/DDBJ databases">
        <title>Genomes of endolithic fungi from Antarctica.</title>
        <authorList>
            <person name="Coleine C."/>
            <person name="Masonjones S."/>
            <person name="Stajich J.E."/>
        </authorList>
    </citation>
    <scope>NUCLEOTIDE SEQUENCE [LARGE SCALE GENOMIC DNA]</scope>
    <source>
        <strain evidence="8">CCFEE 5527</strain>
    </source>
</reference>
<organism evidence="7 8">
    <name type="scientific">Cryoendolithus antarcticus</name>
    <dbReference type="NCBI Taxonomy" id="1507870"/>
    <lineage>
        <taxon>Eukaryota</taxon>
        <taxon>Fungi</taxon>
        <taxon>Dikarya</taxon>
        <taxon>Ascomycota</taxon>
        <taxon>Pezizomycotina</taxon>
        <taxon>Dothideomycetes</taxon>
        <taxon>Dothideomycetidae</taxon>
        <taxon>Cladosporiales</taxon>
        <taxon>Cladosporiaceae</taxon>
        <taxon>Cryoendolithus</taxon>
    </lineage>
</organism>
<dbReference type="STRING" id="1507870.A0A1V8TC98"/>
<dbReference type="Gene3D" id="3.30.40.10">
    <property type="entry name" value="Zinc/RING finger domain, C3HC4 (zinc finger)"/>
    <property type="match status" value="1"/>
</dbReference>
<dbReference type="PROSITE" id="PS00518">
    <property type="entry name" value="ZF_RING_1"/>
    <property type="match status" value="1"/>
</dbReference>
<dbReference type="InterPro" id="IPR027370">
    <property type="entry name" value="Znf-RING_euk"/>
</dbReference>
<dbReference type="Pfam" id="PF13445">
    <property type="entry name" value="zf-RING_UBOX"/>
    <property type="match status" value="1"/>
</dbReference>
<protein>
    <recommendedName>
        <fullName evidence="6">RING-type domain-containing protein</fullName>
    </recommendedName>
</protein>
<dbReference type="AlphaFoldDB" id="A0A1V8TC98"/>
<dbReference type="InterPro" id="IPR001841">
    <property type="entry name" value="Znf_RING"/>
</dbReference>
<evidence type="ECO:0000256" key="4">
    <source>
        <dbReference type="PROSITE-ProRule" id="PRU00175"/>
    </source>
</evidence>
<evidence type="ECO:0000256" key="1">
    <source>
        <dbReference type="ARBA" id="ARBA00022723"/>
    </source>
</evidence>
<dbReference type="OrthoDB" id="6270329at2759"/>
<dbReference type="PANTHER" id="PTHR24103">
    <property type="entry name" value="E3 UBIQUITIN-PROTEIN LIGASE TRIM"/>
    <property type="match status" value="1"/>
</dbReference>
<keyword evidence="8" id="KW-1185">Reference proteome</keyword>
<dbReference type="SMART" id="SM00184">
    <property type="entry name" value="RING"/>
    <property type="match status" value="1"/>
</dbReference>
<dbReference type="EMBL" id="NAJO01000011">
    <property type="protein sequence ID" value="OQO09007.1"/>
    <property type="molecule type" value="Genomic_DNA"/>
</dbReference>
<keyword evidence="2 4" id="KW-0863">Zinc-finger</keyword>
<dbReference type="InterPro" id="IPR017907">
    <property type="entry name" value="Znf_RING_CS"/>
</dbReference>
<comment type="caution">
    <text evidence="7">The sequence shown here is derived from an EMBL/GenBank/DDBJ whole genome shotgun (WGS) entry which is preliminary data.</text>
</comment>
<dbReference type="Proteomes" id="UP000192596">
    <property type="component" value="Unassembled WGS sequence"/>
</dbReference>
<evidence type="ECO:0000313" key="8">
    <source>
        <dbReference type="Proteomes" id="UP000192596"/>
    </source>
</evidence>
<sequence length="167" mass="18124">MAAPLRTCQFFLNNEITPVICTTAPPTCPICDEPATDPVSLPCNHVFCRECITAWSIGPPEHNTCSMCRRELFHRSLIVRLPIPAAMQNAGTQTGADAEAALARARLEEALAARAARMINDRHRVLVAARVAREDADRRATTQGAEVPAVAASPQTRAAQANRLTQR</sequence>
<gene>
    <name evidence="7" type="ORF">B0A48_05898</name>
</gene>
<dbReference type="InParanoid" id="A0A1V8TC98"/>
<dbReference type="GO" id="GO:0008270">
    <property type="term" value="F:zinc ion binding"/>
    <property type="evidence" value="ECO:0007669"/>
    <property type="project" value="UniProtKB-KW"/>
</dbReference>
<feature type="compositionally biased region" description="Polar residues" evidence="5">
    <location>
        <begin position="153"/>
        <end position="167"/>
    </location>
</feature>
<evidence type="ECO:0000256" key="3">
    <source>
        <dbReference type="ARBA" id="ARBA00022833"/>
    </source>
</evidence>
<accession>A0A1V8TC98</accession>
<dbReference type="PROSITE" id="PS50089">
    <property type="entry name" value="ZF_RING_2"/>
    <property type="match status" value="1"/>
</dbReference>
<keyword evidence="3" id="KW-0862">Zinc</keyword>
<dbReference type="InterPro" id="IPR050143">
    <property type="entry name" value="TRIM/RBCC"/>
</dbReference>
<feature type="domain" description="RING-type" evidence="6">
    <location>
        <begin position="28"/>
        <end position="69"/>
    </location>
</feature>
<name>A0A1V8TC98_9PEZI</name>
<dbReference type="InterPro" id="IPR013083">
    <property type="entry name" value="Znf_RING/FYVE/PHD"/>
</dbReference>
<dbReference type="SUPFAM" id="SSF57850">
    <property type="entry name" value="RING/U-box"/>
    <property type="match status" value="1"/>
</dbReference>
<keyword evidence="1" id="KW-0479">Metal-binding</keyword>
<evidence type="ECO:0000313" key="7">
    <source>
        <dbReference type="EMBL" id="OQO09007.1"/>
    </source>
</evidence>